<dbReference type="PROSITE" id="PS01227">
    <property type="entry name" value="UPF0012"/>
    <property type="match status" value="1"/>
</dbReference>
<dbReference type="Proteomes" id="UP001501747">
    <property type="component" value="Unassembled WGS sequence"/>
</dbReference>
<organism evidence="3 4">
    <name type="scientific">Allokutzneria multivorans</name>
    <dbReference type="NCBI Taxonomy" id="1142134"/>
    <lineage>
        <taxon>Bacteria</taxon>
        <taxon>Bacillati</taxon>
        <taxon>Actinomycetota</taxon>
        <taxon>Actinomycetes</taxon>
        <taxon>Pseudonocardiales</taxon>
        <taxon>Pseudonocardiaceae</taxon>
        <taxon>Allokutzneria</taxon>
    </lineage>
</organism>
<dbReference type="PANTHER" id="PTHR23088:SF27">
    <property type="entry name" value="DEAMINATED GLUTATHIONE AMIDASE"/>
    <property type="match status" value="1"/>
</dbReference>
<protein>
    <submittedName>
        <fullName evidence="3">Carbon-nitrogen hydrolase family protein</fullName>
    </submittedName>
</protein>
<dbReference type="InterPro" id="IPR036526">
    <property type="entry name" value="C-N_Hydrolase_sf"/>
</dbReference>
<dbReference type="Gene3D" id="3.60.110.10">
    <property type="entry name" value="Carbon-nitrogen hydrolase"/>
    <property type="match status" value="1"/>
</dbReference>
<dbReference type="CDD" id="cd07576">
    <property type="entry name" value="R-amidase_like"/>
    <property type="match status" value="1"/>
</dbReference>
<accession>A0ABP7RXI1</accession>
<name>A0ABP7RXI1_9PSEU</name>
<keyword evidence="3" id="KW-0378">Hydrolase</keyword>
<dbReference type="Pfam" id="PF00795">
    <property type="entry name" value="CN_hydrolase"/>
    <property type="match status" value="1"/>
</dbReference>
<comment type="caution">
    <text evidence="3">The sequence shown here is derived from an EMBL/GenBank/DDBJ whole genome shotgun (WGS) entry which is preliminary data.</text>
</comment>
<dbReference type="EMBL" id="BAABAL010000007">
    <property type="protein sequence ID" value="GAA4003659.1"/>
    <property type="molecule type" value="Genomic_DNA"/>
</dbReference>
<dbReference type="PANTHER" id="PTHR23088">
    <property type="entry name" value="NITRILASE-RELATED"/>
    <property type="match status" value="1"/>
</dbReference>
<reference evidence="4" key="1">
    <citation type="journal article" date="2019" name="Int. J. Syst. Evol. Microbiol.">
        <title>The Global Catalogue of Microorganisms (GCM) 10K type strain sequencing project: providing services to taxonomists for standard genome sequencing and annotation.</title>
        <authorList>
            <consortium name="The Broad Institute Genomics Platform"/>
            <consortium name="The Broad Institute Genome Sequencing Center for Infectious Disease"/>
            <person name="Wu L."/>
            <person name="Ma J."/>
        </authorList>
    </citation>
    <scope>NUCLEOTIDE SEQUENCE [LARGE SCALE GENOMIC DNA]</scope>
    <source>
        <strain evidence="4">JCM 17342</strain>
    </source>
</reference>
<dbReference type="GO" id="GO:0016787">
    <property type="term" value="F:hydrolase activity"/>
    <property type="evidence" value="ECO:0007669"/>
    <property type="project" value="UniProtKB-KW"/>
</dbReference>
<comment type="similarity">
    <text evidence="1">Belongs to the carbon-nitrogen hydrolase superfamily. NIT1/NIT2 family.</text>
</comment>
<keyword evidence="4" id="KW-1185">Reference proteome</keyword>
<evidence type="ECO:0000313" key="4">
    <source>
        <dbReference type="Proteomes" id="UP001501747"/>
    </source>
</evidence>
<dbReference type="InterPro" id="IPR044083">
    <property type="entry name" value="RamA-like"/>
</dbReference>
<dbReference type="PROSITE" id="PS50263">
    <property type="entry name" value="CN_HYDROLASE"/>
    <property type="match status" value="1"/>
</dbReference>
<sequence>MFAVEFAAKGTHSMRIACWQATARRTDVPATLLALSERAREAADAGASLLVTPEMSLTGYHLGARRLRQLAEPVDGPMCEAVSEIAASAGIAIVHGWPELSAGEVYNSARLVDSSGSALATYRKAHLFGDIDRNAFSAGNTGVVRAELDGVPVGIIICYDVEFPESVRAHALAGTRLLLVPTALMSPWDFVAQTLVPARAFESQLFLAYTNWVGSERELSYCGRTRVVGPDGVVVAGRDSGEGLVVADLDLSLVDKARAETTYLTDRRPELYS</sequence>
<feature type="domain" description="CN hydrolase" evidence="2">
    <location>
        <begin position="14"/>
        <end position="251"/>
    </location>
</feature>
<dbReference type="InterPro" id="IPR001110">
    <property type="entry name" value="UPF0012_CS"/>
</dbReference>
<dbReference type="SUPFAM" id="SSF56317">
    <property type="entry name" value="Carbon-nitrogen hydrolase"/>
    <property type="match status" value="1"/>
</dbReference>
<proteinExistence type="inferred from homology"/>
<evidence type="ECO:0000259" key="2">
    <source>
        <dbReference type="PROSITE" id="PS50263"/>
    </source>
</evidence>
<evidence type="ECO:0000256" key="1">
    <source>
        <dbReference type="ARBA" id="ARBA00010613"/>
    </source>
</evidence>
<gene>
    <name evidence="3" type="ORF">GCM10022247_25710</name>
</gene>
<dbReference type="InterPro" id="IPR003010">
    <property type="entry name" value="C-N_Hydrolase"/>
</dbReference>
<evidence type="ECO:0000313" key="3">
    <source>
        <dbReference type="EMBL" id="GAA4003659.1"/>
    </source>
</evidence>